<keyword evidence="1" id="KW-0812">Transmembrane</keyword>
<dbReference type="EMBL" id="CP049865">
    <property type="protein sequence ID" value="QIK71930.1"/>
    <property type="molecule type" value="Genomic_DNA"/>
</dbReference>
<evidence type="ECO:0000313" key="2">
    <source>
        <dbReference type="EMBL" id="QIK71930.1"/>
    </source>
</evidence>
<gene>
    <name evidence="2" type="ORF">G7070_06185</name>
</gene>
<evidence type="ECO:0000256" key="1">
    <source>
        <dbReference type="SAM" id="Phobius"/>
    </source>
</evidence>
<dbReference type="RefSeq" id="WP_166232797.1">
    <property type="nucleotide sequence ID" value="NZ_CP049865.1"/>
</dbReference>
<dbReference type="AlphaFoldDB" id="A0A6G7Y538"/>
<dbReference type="KEGG" id="prv:G7070_06185"/>
<keyword evidence="3" id="KW-1185">Reference proteome</keyword>
<accession>A0A6G7Y538</accession>
<organism evidence="2 3">
    <name type="scientific">Propioniciclava coleopterorum</name>
    <dbReference type="NCBI Taxonomy" id="2714937"/>
    <lineage>
        <taxon>Bacteria</taxon>
        <taxon>Bacillati</taxon>
        <taxon>Actinomycetota</taxon>
        <taxon>Actinomycetes</taxon>
        <taxon>Propionibacteriales</taxon>
        <taxon>Propionibacteriaceae</taxon>
        <taxon>Propioniciclava</taxon>
    </lineage>
</organism>
<reference evidence="2 3" key="1">
    <citation type="submission" date="2020-03" db="EMBL/GenBank/DDBJ databases">
        <title>Propioniciclava sp. nov., isolated from Hydrophilus acuminatus.</title>
        <authorList>
            <person name="Hyun D.-W."/>
            <person name="Bae J.-W."/>
        </authorList>
    </citation>
    <scope>NUCLEOTIDE SEQUENCE [LARGE SCALE GENOMIC DNA]</scope>
    <source>
        <strain evidence="2 3">HDW11</strain>
    </source>
</reference>
<protein>
    <submittedName>
        <fullName evidence="2">Uncharacterized protein</fullName>
    </submittedName>
</protein>
<keyword evidence="1" id="KW-1133">Transmembrane helix</keyword>
<proteinExistence type="predicted"/>
<name>A0A6G7Y538_9ACTN</name>
<sequence>MAGGTAAALTVARAVPKGGWWVGPLLVASMVGGAAAPLLGLALAGRRGEQRRDLAAQRAAHTEAEGER</sequence>
<keyword evidence="1" id="KW-0472">Membrane</keyword>
<dbReference type="Proteomes" id="UP000501058">
    <property type="component" value="Chromosome"/>
</dbReference>
<evidence type="ECO:0000313" key="3">
    <source>
        <dbReference type="Proteomes" id="UP000501058"/>
    </source>
</evidence>
<feature type="transmembrane region" description="Helical" evidence="1">
    <location>
        <begin position="24"/>
        <end position="44"/>
    </location>
</feature>